<evidence type="ECO:0008006" key="6">
    <source>
        <dbReference type="Google" id="ProtNLM"/>
    </source>
</evidence>
<gene>
    <name evidence="4" type="ORF">GWI33_022443</name>
</gene>
<evidence type="ECO:0000256" key="2">
    <source>
        <dbReference type="ARBA" id="ARBA00022737"/>
    </source>
</evidence>
<dbReference type="CDD" id="cd00200">
    <property type="entry name" value="WD40"/>
    <property type="match status" value="1"/>
</dbReference>
<dbReference type="Gene3D" id="2.130.10.10">
    <property type="entry name" value="YVTN repeat-like/Quinoprotein amine dehydrogenase"/>
    <property type="match status" value="1"/>
</dbReference>
<protein>
    <recommendedName>
        <fullName evidence="6">Angio-associated migratory cell protein</fullName>
    </recommendedName>
</protein>
<feature type="repeat" description="WD" evidence="3">
    <location>
        <begin position="95"/>
        <end position="136"/>
    </location>
</feature>
<keyword evidence="2" id="KW-0677">Repeat</keyword>
<feature type="repeat" description="WD" evidence="3">
    <location>
        <begin position="340"/>
        <end position="375"/>
    </location>
</feature>
<dbReference type="SUPFAM" id="SSF50978">
    <property type="entry name" value="WD40 repeat-like"/>
    <property type="match status" value="1"/>
</dbReference>
<dbReference type="SMART" id="SM00320">
    <property type="entry name" value="WD40"/>
    <property type="match status" value="6"/>
</dbReference>
<dbReference type="PANTHER" id="PTHR19857">
    <property type="entry name" value="MITOCHONDRIAL DIVISION PROTEIN 1-RELATED"/>
    <property type="match status" value="1"/>
</dbReference>
<dbReference type="PANTHER" id="PTHR19857:SF8">
    <property type="entry name" value="ANGIO-ASSOCIATED MIGRATORY CELL PROTEIN"/>
    <property type="match status" value="1"/>
</dbReference>
<keyword evidence="1 3" id="KW-0853">WD repeat</keyword>
<dbReference type="PROSITE" id="PS50082">
    <property type="entry name" value="WD_REPEATS_2"/>
    <property type="match status" value="4"/>
</dbReference>
<dbReference type="OrthoDB" id="10261640at2759"/>
<dbReference type="Pfam" id="PF00400">
    <property type="entry name" value="WD40"/>
    <property type="match status" value="4"/>
</dbReference>
<dbReference type="InterPro" id="IPR019775">
    <property type="entry name" value="WD40_repeat_CS"/>
</dbReference>
<evidence type="ECO:0000313" key="5">
    <source>
        <dbReference type="Proteomes" id="UP000625711"/>
    </source>
</evidence>
<dbReference type="InterPro" id="IPR036322">
    <property type="entry name" value="WD40_repeat_dom_sf"/>
</dbReference>
<feature type="repeat" description="WD" evidence="3">
    <location>
        <begin position="53"/>
        <end position="94"/>
    </location>
</feature>
<accession>A0A834INH5</accession>
<proteinExistence type="predicted"/>
<name>A0A834INH5_RHYFE</name>
<feature type="repeat" description="WD" evidence="3">
    <location>
        <begin position="191"/>
        <end position="211"/>
    </location>
</feature>
<dbReference type="InterPro" id="IPR015943">
    <property type="entry name" value="WD40/YVTN_repeat-like_dom_sf"/>
</dbReference>
<comment type="caution">
    <text evidence="4">The sequence shown here is derived from an EMBL/GenBank/DDBJ whole genome shotgun (WGS) entry which is preliminary data.</text>
</comment>
<evidence type="ECO:0000313" key="4">
    <source>
        <dbReference type="EMBL" id="KAF7284192.1"/>
    </source>
</evidence>
<sequence>MDEFEDLPDDLADVEVIYSDNDEDFNTNDTYDEELIEDNQIETEVIDLSVLTFSKHSKSVFTSAVSKNQTIAVTGGEDDTAYVWDIKTGEVIFECTGHKDSVTEVSFNHNDQYIVTGDMSGLIQVWSIQEKKLIWCYEGDDMVWLTWHPLTNILICGCQSGDIYIWQIPSGNCKVLPSPNNVSCSCGKILPNGKQLIVGYEDGQVRLWDIKGEIAIWTNNDSTCVNNLDINSDGSLIITAPEAKIIKTSNGMMVGRVLIDNENEIECALFYDDLGFIITGALSGQICVWQLGKFVLRHQAKIESAVTLMKKGNNNNVYIGATDGAVYVCDVKGGTLKEVLTGHKADILSLSVFSGERNILTTSDDGMAKIFDIKD</sequence>
<dbReference type="InterPro" id="IPR051179">
    <property type="entry name" value="WD_repeat_multifunction"/>
</dbReference>
<dbReference type="InterPro" id="IPR001680">
    <property type="entry name" value="WD40_rpt"/>
</dbReference>
<dbReference type="EMBL" id="JAACXV010000081">
    <property type="protein sequence ID" value="KAF7284192.1"/>
    <property type="molecule type" value="Genomic_DNA"/>
</dbReference>
<dbReference type="Proteomes" id="UP000625711">
    <property type="component" value="Unassembled WGS sequence"/>
</dbReference>
<keyword evidence="5" id="KW-1185">Reference proteome</keyword>
<evidence type="ECO:0000256" key="1">
    <source>
        <dbReference type="ARBA" id="ARBA00022574"/>
    </source>
</evidence>
<organism evidence="4 5">
    <name type="scientific">Rhynchophorus ferrugineus</name>
    <name type="common">Red palm weevil</name>
    <name type="synonym">Curculio ferrugineus</name>
    <dbReference type="NCBI Taxonomy" id="354439"/>
    <lineage>
        <taxon>Eukaryota</taxon>
        <taxon>Metazoa</taxon>
        <taxon>Ecdysozoa</taxon>
        <taxon>Arthropoda</taxon>
        <taxon>Hexapoda</taxon>
        <taxon>Insecta</taxon>
        <taxon>Pterygota</taxon>
        <taxon>Neoptera</taxon>
        <taxon>Endopterygota</taxon>
        <taxon>Coleoptera</taxon>
        <taxon>Polyphaga</taxon>
        <taxon>Cucujiformia</taxon>
        <taxon>Curculionidae</taxon>
        <taxon>Dryophthorinae</taxon>
        <taxon>Rhynchophorus</taxon>
    </lineage>
</organism>
<dbReference type="PROSITE" id="PS50294">
    <property type="entry name" value="WD_REPEATS_REGION"/>
    <property type="match status" value="3"/>
</dbReference>
<dbReference type="PROSITE" id="PS00678">
    <property type="entry name" value="WD_REPEATS_1"/>
    <property type="match status" value="1"/>
</dbReference>
<dbReference type="AlphaFoldDB" id="A0A834INH5"/>
<evidence type="ECO:0000256" key="3">
    <source>
        <dbReference type="PROSITE-ProRule" id="PRU00221"/>
    </source>
</evidence>
<reference evidence="4" key="1">
    <citation type="submission" date="2020-08" db="EMBL/GenBank/DDBJ databases">
        <title>Genome sequencing and assembly of the red palm weevil Rhynchophorus ferrugineus.</title>
        <authorList>
            <person name="Dias G.B."/>
            <person name="Bergman C.M."/>
            <person name="Manee M."/>
        </authorList>
    </citation>
    <scope>NUCLEOTIDE SEQUENCE</scope>
    <source>
        <strain evidence="4">AA-2017</strain>
        <tissue evidence="4">Whole larva</tissue>
    </source>
</reference>